<dbReference type="Proteomes" id="UP000039865">
    <property type="component" value="Unassembled WGS sequence"/>
</dbReference>
<keyword evidence="3" id="KW-1185">Reference proteome</keyword>
<sequence length="250" mass="29596">MQQQQEQRRQSLGFDGKSQGGQGQAFEPNQQTLMLELQNIAILIQLMFQQDAVEILSYWYFGMVCILSSRDSIQEEYSDSRQSFLHFILSGDQQPLSQLPRFTIHSSTLVHKKQIQMYFLYFCQNLQFEFKEWIPGKHWVINILLYIKKLFHLEQMFSLQDQDVLPSNKEAYANYQNNFQEFINQSKACVQKSQDNKFKNPASSMLQFTSYLPVHDKILDQIKQQAKTSKETLKNWFFHNLKEVSNNHNN</sequence>
<dbReference type="EMBL" id="CCKQ01003821">
    <property type="protein sequence ID" value="CDW74960.1"/>
    <property type="molecule type" value="Genomic_DNA"/>
</dbReference>
<organism evidence="2 3">
    <name type="scientific">Stylonychia lemnae</name>
    <name type="common">Ciliate</name>
    <dbReference type="NCBI Taxonomy" id="5949"/>
    <lineage>
        <taxon>Eukaryota</taxon>
        <taxon>Sar</taxon>
        <taxon>Alveolata</taxon>
        <taxon>Ciliophora</taxon>
        <taxon>Intramacronucleata</taxon>
        <taxon>Spirotrichea</taxon>
        <taxon>Stichotrichia</taxon>
        <taxon>Sporadotrichida</taxon>
        <taxon>Oxytrichidae</taxon>
        <taxon>Stylonychinae</taxon>
        <taxon>Stylonychia</taxon>
    </lineage>
</organism>
<accession>A0A077ZYJ9</accession>
<proteinExistence type="predicted"/>
<reference evidence="2 3" key="1">
    <citation type="submission" date="2014-06" db="EMBL/GenBank/DDBJ databases">
        <authorList>
            <person name="Swart Estienne"/>
        </authorList>
    </citation>
    <scope>NUCLEOTIDE SEQUENCE [LARGE SCALE GENOMIC DNA]</scope>
    <source>
        <strain evidence="2 3">130c</strain>
    </source>
</reference>
<dbReference type="OrthoDB" id="5596422at2759"/>
<evidence type="ECO:0000313" key="3">
    <source>
        <dbReference type="Proteomes" id="UP000039865"/>
    </source>
</evidence>
<protein>
    <submittedName>
        <fullName evidence="2">Uncharacterized protein</fullName>
    </submittedName>
</protein>
<feature type="region of interest" description="Disordered" evidence="1">
    <location>
        <begin position="1"/>
        <end position="25"/>
    </location>
</feature>
<name>A0A077ZYJ9_STYLE</name>
<evidence type="ECO:0000313" key="2">
    <source>
        <dbReference type="EMBL" id="CDW74960.1"/>
    </source>
</evidence>
<evidence type="ECO:0000256" key="1">
    <source>
        <dbReference type="SAM" id="MobiDB-lite"/>
    </source>
</evidence>
<dbReference type="AlphaFoldDB" id="A0A077ZYJ9"/>
<gene>
    <name evidence="2" type="primary">Contig1985.g2146</name>
    <name evidence="2" type="ORF">STYLEM_3944</name>
</gene>
<dbReference type="InParanoid" id="A0A077ZYJ9"/>